<gene>
    <name evidence="1" type="ordered locus">KNP414_02651</name>
</gene>
<sequence>MVSMPSADWAVLQGGFLAWKEKDRVCRKRQGFLGFYKKKGIFYDGEEW</sequence>
<dbReference type="KEGG" id="pms:KNP414_02651"/>
<dbReference type="Proteomes" id="UP000006620">
    <property type="component" value="Chromosome"/>
</dbReference>
<dbReference type="EMBL" id="CP002869">
    <property type="protein sequence ID" value="AEI41212.1"/>
    <property type="molecule type" value="Genomic_DNA"/>
</dbReference>
<accession>F8F5N9</accession>
<evidence type="ECO:0000313" key="1">
    <source>
        <dbReference type="EMBL" id="AEI41212.1"/>
    </source>
</evidence>
<protein>
    <submittedName>
        <fullName evidence="1">Uncharacterized protein</fullName>
    </submittedName>
</protein>
<name>F8F5N9_PAEMK</name>
<organism evidence="1 2">
    <name type="scientific">Paenibacillus mucilaginosus (strain KNP414)</name>
    <dbReference type="NCBI Taxonomy" id="1036673"/>
    <lineage>
        <taxon>Bacteria</taxon>
        <taxon>Bacillati</taxon>
        <taxon>Bacillota</taxon>
        <taxon>Bacilli</taxon>
        <taxon>Bacillales</taxon>
        <taxon>Paenibacillaceae</taxon>
        <taxon>Paenibacillus</taxon>
    </lineage>
</organism>
<dbReference type="HOGENOM" id="CLU_3202896_0_0_9"/>
<reference evidence="2" key="1">
    <citation type="submission" date="2011-06" db="EMBL/GenBank/DDBJ databases">
        <title>Complete genome sequence of Paenibacillus mucilaginosus KNP414.</title>
        <authorList>
            <person name="Wang J."/>
            <person name="Hu S."/>
            <person name="Hu X."/>
            <person name="Zhang B."/>
            <person name="Dong D."/>
            <person name="Zhang S."/>
            <person name="Zhao K."/>
            <person name="Wu D."/>
        </authorList>
    </citation>
    <scope>NUCLEOTIDE SEQUENCE [LARGE SCALE GENOMIC DNA]</scope>
    <source>
        <strain evidence="2">KNP414</strain>
    </source>
</reference>
<dbReference type="PATRIC" id="fig|1036673.3.peg.2411"/>
<dbReference type="AlphaFoldDB" id="F8F5N9"/>
<proteinExistence type="predicted"/>
<reference evidence="1 2" key="2">
    <citation type="journal article" date="2013" name="Genome Announc.">
        <title>Genome Sequence of Growth-Improving Paenibacillus mucilaginosus Strain KNP414.</title>
        <authorList>
            <person name="Lu J.J."/>
            <person name="Wang J.F."/>
            <person name="Hu X.F."/>
        </authorList>
    </citation>
    <scope>NUCLEOTIDE SEQUENCE [LARGE SCALE GENOMIC DNA]</scope>
    <source>
        <strain evidence="1 2">KNP414</strain>
    </source>
</reference>
<evidence type="ECO:0000313" key="2">
    <source>
        <dbReference type="Proteomes" id="UP000006620"/>
    </source>
</evidence>